<evidence type="ECO:0000313" key="2">
    <source>
        <dbReference type="EMBL" id="AID53189.1"/>
    </source>
</evidence>
<dbReference type="EMBL" id="KF958252">
    <property type="protein sequence ID" value="AID53189.1"/>
    <property type="molecule type" value="Viral_cRNA"/>
</dbReference>
<evidence type="ECO:0000313" key="3">
    <source>
        <dbReference type="Proteomes" id="UP000097858"/>
    </source>
</evidence>
<name>A0A068ESU6_9RHAB</name>
<organism evidence="2 3">
    <name type="scientific">Dolphin rhabdovirus</name>
    <dbReference type="NCBI Taxonomy" id="1511639"/>
    <lineage>
        <taxon>Viruses</taxon>
        <taxon>Riboviria</taxon>
        <taxon>Orthornavirae</taxon>
        <taxon>Negarnaviricota</taxon>
        <taxon>Haploviricotina</taxon>
        <taxon>Monjiviricetes</taxon>
        <taxon>Mononegavirales</taxon>
        <taxon>Rhabdoviridae</taxon>
        <taxon>Alpharhabdovirinae</taxon>
        <taxon>Cetarhavirus</taxon>
        <taxon>Cetarhavirus laganorhynchus</taxon>
    </lineage>
</organism>
<reference evidence="2 3" key="1">
    <citation type="journal article" date="2014" name="Emerg. Infect. Dis.">
        <title>Genetic relatedness of dolphin rhabdovirus with fish rhabdoviruses.</title>
        <authorList>
            <person name="Siegers J.Y."/>
            <person name="van de Bildt M.W."/>
            <person name="van Elk C.E."/>
            <person name="Schurch A.C."/>
            <person name="Tordo N."/>
            <person name="Kuiken T."/>
            <person name="Bodewes R."/>
            <person name="Osterhaus A.D."/>
        </authorList>
    </citation>
    <scope>NUCLEOTIDE SEQUENCE [LARGE SCALE GENOMIC DNA]</scope>
    <source>
        <strain evidence="2">PxV1 1992</strain>
    </source>
</reference>
<dbReference type="GeneID" id="21011921"/>
<dbReference type="RefSeq" id="YP_009094473.1">
    <property type="nucleotide sequence ID" value="NC_025406.1"/>
</dbReference>
<accession>A0A068ESU6</accession>
<sequence length="290" mass="33183">MMMTRRPLKIEYDMDKLEASLKEADEIEGANEGISERMSDLKSLNESLDDLLAEDDWAEQGGIETDAEADDEHESAVKSSDVDMNPSDDAWDSDCFVPPDIPGYETRGYKLSNSITPATRLAILKEVSKIIEDLRGDMVIAPKGDTYDYYLMFPDGYFNNKDVGRKHYPGDRIPPTDDPPGADKTPEGLKTRKNGANDDKNRRSVKEANATAQKSNKLASEIWETGVVVIAKDGKSKLRLKPDKLYWERVEWFKQWDEKNMETLPRSKIIQHLIRKTPMRLTYRRKYILE</sequence>
<dbReference type="Proteomes" id="UP000097858">
    <property type="component" value="Segment"/>
</dbReference>
<protein>
    <submittedName>
        <fullName evidence="2">Phosphoprotein</fullName>
    </submittedName>
</protein>
<feature type="region of interest" description="Disordered" evidence="1">
    <location>
        <begin position="164"/>
        <end position="212"/>
    </location>
</feature>
<proteinExistence type="predicted"/>
<dbReference type="KEGG" id="vg:21011921"/>
<keyword evidence="3" id="KW-1185">Reference proteome</keyword>
<feature type="region of interest" description="Disordered" evidence="1">
    <location>
        <begin position="54"/>
        <end position="86"/>
    </location>
</feature>
<feature type="compositionally biased region" description="Basic and acidic residues" evidence="1">
    <location>
        <begin position="184"/>
        <end position="206"/>
    </location>
</feature>
<evidence type="ECO:0000256" key="1">
    <source>
        <dbReference type="SAM" id="MobiDB-lite"/>
    </source>
</evidence>